<organism evidence="1 2">
    <name type="scientific">Lichenifustis flavocetrariae</name>
    <dbReference type="NCBI Taxonomy" id="2949735"/>
    <lineage>
        <taxon>Bacteria</taxon>
        <taxon>Pseudomonadati</taxon>
        <taxon>Pseudomonadota</taxon>
        <taxon>Alphaproteobacteria</taxon>
        <taxon>Hyphomicrobiales</taxon>
        <taxon>Lichenihabitantaceae</taxon>
        <taxon>Lichenifustis</taxon>
    </lineage>
</organism>
<dbReference type="RefSeq" id="WP_282589367.1">
    <property type="nucleotide sequence ID" value="NZ_JAMOIM010000081.1"/>
</dbReference>
<protein>
    <submittedName>
        <fullName evidence="1">Uncharacterized protein</fullName>
    </submittedName>
</protein>
<name>A0AA42CNN6_9HYPH</name>
<dbReference type="EMBL" id="JAMOIM010000081">
    <property type="protein sequence ID" value="MCW6512991.1"/>
    <property type="molecule type" value="Genomic_DNA"/>
</dbReference>
<gene>
    <name evidence="1" type="ORF">M8523_34570</name>
</gene>
<evidence type="ECO:0000313" key="1">
    <source>
        <dbReference type="EMBL" id="MCW6512991.1"/>
    </source>
</evidence>
<dbReference type="Proteomes" id="UP001165667">
    <property type="component" value="Unassembled WGS sequence"/>
</dbReference>
<proteinExistence type="predicted"/>
<accession>A0AA42CNN6</accession>
<reference evidence="1" key="1">
    <citation type="submission" date="2022-05" db="EMBL/GenBank/DDBJ databases">
        <authorList>
            <person name="Pankratov T."/>
        </authorList>
    </citation>
    <scope>NUCLEOTIDE SEQUENCE</scope>
    <source>
        <strain evidence="1">BP6-180914</strain>
    </source>
</reference>
<dbReference type="AlphaFoldDB" id="A0AA42CNN6"/>
<comment type="caution">
    <text evidence="1">The sequence shown here is derived from an EMBL/GenBank/DDBJ whole genome shotgun (WGS) entry which is preliminary data.</text>
</comment>
<sequence length="133" mass="14606">MTTLTKAKLPRSKRARSNIPAAIRAHYAQGVQYKTIAQRVAEMQDMERELTEHRARGDCKGSEFIEHTLALNVLAVAMKPPESVAEARTKVRHLTEAVKSPAYHRLSPLAAVIIDAIVAFEGQAEIPLDPPAA</sequence>
<keyword evidence="2" id="KW-1185">Reference proteome</keyword>
<evidence type="ECO:0000313" key="2">
    <source>
        <dbReference type="Proteomes" id="UP001165667"/>
    </source>
</evidence>